<proteinExistence type="predicted"/>
<dbReference type="PANTHER" id="PTHR43537:SF24">
    <property type="entry name" value="GLUCONATE OPERON TRANSCRIPTIONAL REPRESSOR"/>
    <property type="match status" value="1"/>
</dbReference>
<evidence type="ECO:0000259" key="4">
    <source>
        <dbReference type="PROSITE" id="PS50949"/>
    </source>
</evidence>
<name>A0ABZ1IEV8_9PSEU</name>
<evidence type="ECO:0000256" key="2">
    <source>
        <dbReference type="ARBA" id="ARBA00023125"/>
    </source>
</evidence>
<protein>
    <submittedName>
        <fullName evidence="5">GntR family transcriptional regulator</fullName>
    </submittedName>
</protein>
<organism evidence="5 6">
    <name type="scientific">Amycolatopsis rhabdoformis</name>
    <dbReference type="NCBI Taxonomy" id="1448059"/>
    <lineage>
        <taxon>Bacteria</taxon>
        <taxon>Bacillati</taxon>
        <taxon>Actinomycetota</taxon>
        <taxon>Actinomycetes</taxon>
        <taxon>Pseudonocardiales</taxon>
        <taxon>Pseudonocardiaceae</taxon>
        <taxon>Amycolatopsis</taxon>
    </lineage>
</organism>
<dbReference type="EMBL" id="CP142149">
    <property type="protein sequence ID" value="WSE32797.1"/>
    <property type="molecule type" value="Genomic_DNA"/>
</dbReference>
<dbReference type="InterPro" id="IPR036390">
    <property type="entry name" value="WH_DNA-bd_sf"/>
</dbReference>
<dbReference type="SMART" id="SM00345">
    <property type="entry name" value="HTH_GNTR"/>
    <property type="match status" value="1"/>
</dbReference>
<dbReference type="InterPro" id="IPR036388">
    <property type="entry name" value="WH-like_DNA-bd_sf"/>
</dbReference>
<feature type="domain" description="HTH gntR-type" evidence="4">
    <location>
        <begin position="14"/>
        <end position="81"/>
    </location>
</feature>
<evidence type="ECO:0000256" key="3">
    <source>
        <dbReference type="ARBA" id="ARBA00023163"/>
    </source>
</evidence>
<evidence type="ECO:0000256" key="1">
    <source>
        <dbReference type="ARBA" id="ARBA00023015"/>
    </source>
</evidence>
<dbReference type="InterPro" id="IPR000524">
    <property type="entry name" value="Tscrpt_reg_HTH_GntR"/>
</dbReference>
<evidence type="ECO:0000313" key="5">
    <source>
        <dbReference type="EMBL" id="WSE32797.1"/>
    </source>
</evidence>
<sequence length="223" mass="24552">MSTQVNSPIPVTGPSLAEQAYLFIRDRLVMLDIKPGDPINEDWLGSTLGMGRTPVREALKRLETEHLVIAYPRRGTFATDVNISDLAHISEVRRTLEPLATAAAAERATDADRAGLTVLREQLDTGAPAGPADNTELLRTDLDLHRAIYRCVHNPFLEDTLIHYDNLATRIWCVFLPRLRGLAGHVNEHLPLLTAIIEGDADKAAALTLDHVTGFEQAIRALI</sequence>
<evidence type="ECO:0000313" key="6">
    <source>
        <dbReference type="Proteomes" id="UP001330812"/>
    </source>
</evidence>
<dbReference type="Proteomes" id="UP001330812">
    <property type="component" value="Chromosome"/>
</dbReference>
<dbReference type="SUPFAM" id="SSF46785">
    <property type="entry name" value="Winged helix' DNA-binding domain"/>
    <property type="match status" value="1"/>
</dbReference>
<dbReference type="RefSeq" id="WP_326835604.1">
    <property type="nucleotide sequence ID" value="NZ_CP142149.1"/>
</dbReference>
<dbReference type="PROSITE" id="PS50949">
    <property type="entry name" value="HTH_GNTR"/>
    <property type="match status" value="1"/>
</dbReference>
<dbReference type="Pfam" id="PF00392">
    <property type="entry name" value="GntR"/>
    <property type="match status" value="1"/>
</dbReference>
<keyword evidence="1" id="KW-0805">Transcription regulation</keyword>
<dbReference type="InterPro" id="IPR011711">
    <property type="entry name" value="GntR_C"/>
</dbReference>
<dbReference type="CDD" id="cd07377">
    <property type="entry name" value="WHTH_GntR"/>
    <property type="match status" value="1"/>
</dbReference>
<dbReference type="PANTHER" id="PTHR43537">
    <property type="entry name" value="TRANSCRIPTIONAL REGULATOR, GNTR FAMILY"/>
    <property type="match status" value="1"/>
</dbReference>
<gene>
    <name evidence="5" type="ORF">VSH64_11850</name>
</gene>
<reference evidence="5 6" key="1">
    <citation type="journal article" date="2015" name="Int. J. Syst. Evol. Microbiol.">
        <title>Amycolatopsis rhabdoformis sp. nov., an actinomycete isolated from a tropical forest soil.</title>
        <authorList>
            <person name="Souza W.R."/>
            <person name="Silva R.E."/>
            <person name="Goodfellow M."/>
            <person name="Busarakam K."/>
            <person name="Figueiro F.S."/>
            <person name="Ferreira D."/>
            <person name="Rodrigues-Filho E."/>
            <person name="Moraes L.A.B."/>
            <person name="Zucchi T.D."/>
        </authorList>
    </citation>
    <scope>NUCLEOTIDE SEQUENCE [LARGE SCALE GENOMIC DNA]</scope>
    <source>
        <strain evidence="5 6">NCIMB 14900</strain>
    </source>
</reference>
<dbReference type="Pfam" id="PF07729">
    <property type="entry name" value="FCD"/>
    <property type="match status" value="1"/>
</dbReference>
<dbReference type="InterPro" id="IPR008920">
    <property type="entry name" value="TF_FadR/GntR_C"/>
</dbReference>
<accession>A0ABZ1IEV8</accession>
<keyword evidence="6" id="KW-1185">Reference proteome</keyword>
<dbReference type="Gene3D" id="1.20.120.530">
    <property type="entry name" value="GntR ligand-binding domain-like"/>
    <property type="match status" value="1"/>
</dbReference>
<dbReference type="SUPFAM" id="SSF48008">
    <property type="entry name" value="GntR ligand-binding domain-like"/>
    <property type="match status" value="1"/>
</dbReference>
<dbReference type="SMART" id="SM00895">
    <property type="entry name" value="FCD"/>
    <property type="match status" value="1"/>
</dbReference>
<dbReference type="Gene3D" id="1.10.10.10">
    <property type="entry name" value="Winged helix-like DNA-binding domain superfamily/Winged helix DNA-binding domain"/>
    <property type="match status" value="1"/>
</dbReference>
<keyword evidence="3" id="KW-0804">Transcription</keyword>
<keyword evidence="2" id="KW-0238">DNA-binding</keyword>